<dbReference type="PANTHER" id="PTHR33744:SF1">
    <property type="entry name" value="DNA-BINDING TRANSCRIPTIONAL ACTIVATOR ADER"/>
    <property type="match status" value="1"/>
</dbReference>
<reference evidence="3 4" key="1">
    <citation type="submission" date="2020-07" db="EMBL/GenBank/DDBJ databases">
        <title>Sequencing the genomes of 1000 actinobacteria strains.</title>
        <authorList>
            <person name="Klenk H.-P."/>
        </authorList>
    </citation>
    <scope>NUCLEOTIDE SEQUENCE [LARGE SCALE GENOMIC DNA]</scope>
    <source>
        <strain evidence="3 4">DSM 15475</strain>
    </source>
</reference>
<evidence type="ECO:0000259" key="1">
    <source>
        <dbReference type="Pfam" id="PF07905"/>
    </source>
</evidence>
<evidence type="ECO:0000259" key="2">
    <source>
        <dbReference type="Pfam" id="PF13556"/>
    </source>
</evidence>
<feature type="domain" description="PucR C-terminal helix-turn-helix" evidence="2">
    <location>
        <begin position="495"/>
        <end position="550"/>
    </location>
</feature>
<evidence type="ECO:0008006" key="5">
    <source>
        <dbReference type="Google" id="ProtNLM"/>
    </source>
</evidence>
<dbReference type="InterPro" id="IPR042070">
    <property type="entry name" value="PucR_C-HTH_sf"/>
</dbReference>
<dbReference type="InterPro" id="IPR012914">
    <property type="entry name" value="PucR_dom"/>
</dbReference>
<dbReference type="InterPro" id="IPR051448">
    <property type="entry name" value="CdaR-like_regulators"/>
</dbReference>
<accession>A0A7Z0GLV0</accession>
<dbReference type="InterPro" id="IPR025736">
    <property type="entry name" value="PucR_C-HTH_dom"/>
</dbReference>
<dbReference type="PANTHER" id="PTHR33744">
    <property type="entry name" value="CARBOHYDRATE DIACID REGULATOR"/>
    <property type="match status" value="1"/>
</dbReference>
<organism evidence="3 4">
    <name type="scientific">Nesterenkonia xinjiangensis</name>
    <dbReference type="NCBI Taxonomy" id="225327"/>
    <lineage>
        <taxon>Bacteria</taxon>
        <taxon>Bacillati</taxon>
        <taxon>Actinomycetota</taxon>
        <taxon>Actinomycetes</taxon>
        <taxon>Micrococcales</taxon>
        <taxon>Micrococcaceae</taxon>
        <taxon>Nesterenkonia</taxon>
    </lineage>
</organism>
<dbReference type="RefSeq" id="WP_179541709.1">
    <property type="nucleotide sequence ID" value="NZ_BAAALL010000006.1"/>
</dbReference>
<proteinExistence type="predicted"/>
<gene>
    <name evidence="3" type="ORF">HNR09_001771</name>
</gene>
<keyword evidence="4" id="KW-1185">Reference proteome</keyword>
<name>A0A7Z0GLV0_9MICC</name>
<protein>
    <recommendedName>
        <fullName evidence="5">PucR family transcriptional regulator</fullName>
    </recommendedName>
</protein>
<dbReference type="EMBL" id="JACCFY010000001">
    <property type="protein sequence ID" value="NYJ78360.1"/>
    <property type="molecule type" value="Genomic_DNA"/>
</dbReference>
<feature type="domain" description="Purine catabolism PurC-like" evidence="1">
    <location>
        <begin position="34"/>
        <end position="151"/>
    </location>
</feature>
<dbReference type="Gene3D" id="1.10.10.2840">
    <property type="entry name" value="PucR C-terminal helix-turn-helix domain"/>
    <property type="match status" value="1"/>
</dbReference>
<dbReference type="Proteomes" id="UP000535437">
    <property type="component" value="Unassembled WGS sequence"/>
</dbReference>
<dbReference type="Pfam" id="PF13556">
    <property type="entry name" value="HTH_30"/>
    <property type="match status" value="1"/>
</dbReference>
<evidence type="ECO:0000313" key="3">
    <source>
        <dbReference type="EMBL" id="NYJ78360.1"/>
    </source>
</evidence>
<comment type="caution">
    <text evidence="3">The sequence shown here is derived from an EMBL/GenBank/DDBJ whole genome shotgun (WGS) entry which is preliminary data.</text>
</comment>
<dbReference type="Pfam" id="PF07905">
    <property type="entry name" value="PucR"/>
    <property type="match status" value="1"/>
</dbReference>
<dbReference type="AlphaFoldDB" id="A0A7Z0GLV0"/>
<evidence type="ECO:0000313" key="4">
    <source>
        <dbReference type="Proteomes" id="UP000535437"/>
    </source>
</evidence>
<sequence>MDEVPAREDLEFIRTLRSEEHRRSRVAVALGQLLDDESLGIQVLSPGEREAIRDVRVASTPVIELRDPRRYLVGDELLLITGLGLPAQRAEITSYVARLLDVGVAALGFGLLPVHAEVPGGLVEECRAQGLPLIAFPDETPFIRVTMAFAALLESERVSRQAATIQAVVGMTRTVLGGAPVRDVLERLAQGARGGAQRRRGREVISAGTMPTWVEERDLRAVVDRGPSRQRLAFSTVEATAPDGRRAEIARLRLRGSGRPVAIADHLLLAREGRLGRDDLTLLMVAGDLLDLGAATPTQRSSALDRLTMTLLADADLRPQDVSAGPEAHSRKIPQLLHEALGLTSGDGLRAVLAQRLEQQTPPGAEGGQLGDHRRWRQLLATPLVDGEGASIRALVSEPPSVELLDVCAQEGWVLGVSTPRPPSEVASALEDAGRMLGLARQRGRSMLAEELDGRRPGVSTWEGVVPAEARAAFSTRLLAPLEALGPERSAECRRTLRCWLAHHGGWDATARELRVHRNSVRRVIATAGRALELDLDDAGVRVDLLLALDWARVAHGA</sequence>